<organism evidence="3">
    <name type="scientific">hydrothermal vent metagenome</name>
    <dbReference type="NCBI Taxonomy" id="652676"/>
    <lineage>
        <taxon>unclassified sequences</taxon>
        <taxon>metagenomes</taxon>
        <taxon>ecological metagenomes</taxon>
    </lineage>
</organism>
<sequence length="213" mass="24115">MKRLKLLPLSIVIMSMVLGVKIVDFSFGMGEALAASSEPAQEEPPAESGAQHEENAQADDEAEVAKAPSRQLSSNPSRKEIEYLQKLSDRRAELDRRSREIDDREKLLKAVELRIIERTKSLKKIEQTIEAALKKRDDREKVQLQSLVKMYTAMKPKEAARIFDDLEDDILLSIVENMKEKKMGAILAKMNLKKAKKLTNSLATREKLPEIEG</sequence>
<proteinExistence type="predicted"/>
<keyword evidence="1" id="KW-0175">Coiled coil</keyword>
<dbReference type="AlphaFoldDB" id="A0A3B0S1L3"/>
<gene>
    <name evidence="3" type="ORF">MNBD_ALPHA02-37</name>
</gene>
<dbReference type="EMBL" id="UOED01000136">
    <property type="protein sequence ID" value="VAV99800.1"/>
    <property type="molecule type" value="Genomic_DNA"/>
</dbReference>
<evidence type="ECO:0000256" key="2">
    <source>
        <dbReference type="SAM" id="MobiDB-lite"/>
    </source>
</evidence>
<evidence type="ECO:0000313" key="3">
    <source>
        <dbReference type="EMBL" id="VAV99800.1"/>
    </source>
</evidence>
<accession>A0A3B0S1L3</accession>
<dbReference type="SUPFAM" id="SSF158791">
    <property type="entry name" value="MgtE N-terminal domain-like"/>
    <property type="match status" value="1"/>
</dbReference>
<feature type="region of interest" description="Disordered" evidence="2">
    <location>
        <begin position="36"/>
        <end position="79"/>
    </location>
</feature>
<name>A0A3B0S1L3_9ZZZZ</name>
<evidence type="ECO:0000256" key="1">
    <source>
        <dbReference type="SAM" id="Coils"/>
    </source>
</evidence>
<reference evidence="3" key="1">
    <citation type="submission" date="2018-06" db="EMBL/GenBank/DDBJ databases">
        <authorList>
            <person name="Zhirakovskaya E."/>
        </authorList>
    </citation>
    <scope>NUCLEOTIDE SEQUENCE</scope>
</reference>
<protein>
    <recommendedName>
        <fullName evidence="4">Magnesium transporter MgtE intracellular domain-containing protein</fullName>
    </recommendedName>
</protein>
<evidence type="ECO:0008006" key="4">
    <source>
        <dbReference type="Google" id="ProtNLM"/>
    </source>
</evidence>
<feature type="coiled-coil region" evidence="1">
    <location>
        <begin position="84"/>
        <end position="142"/>
    </location>
</feature>